<dbReference type="PANTHER" id="PTHR42085">
    <property type="entry name" value="F-BOX DOMAIN-CONTAINING PROTEIN"/>
    <property type="match status" value="1"/>
</dbReference>
<keyword evidence="4" id="KW-1185">Reference proteome</keyword>
<feature type="domain" description="DUF7730" evidence="2">
    <location>
        <begin position="10"/>
        <end position="180"/>
    </location>
</feature>
<dbReference type="KEGG" id="cthr:CTHT_0053000"/>
<dbReference type="RefSeq" id="XP_006695638.1">
    <property type="nucleotide sequence ID" value="XM_006695575.1"/>
</dbReference>
<dbReference type="OrthoDB" id="4590851at2759"/>
<evidence type="ECO:0000256" key="1">
    <source>
        <dbReference type="SAM" id="MobiDB-lite"/>
    </source>
</evidence>
<evidence type="ECO:0000259" key="2">
    <source>
        <dbReference type="Pfam" id="PF24864"/>
    </source>
</evidence>
<proteinExistence type="predicted"/>
<evidence type="ECO:0000313" key="3">
    <source>
        <dbReference type="EMBL" id="EGS18693.1"/>
    </source>
</evidence>
<dbReference type="GeneID" id="18259338"/>
<sequence length="328" mass="37504">MSSTACKPAPKASFLTIPPEIRLKIYDYLLVLSDPPLPHEQTVSYRCAFPLSPPPTPIHSSSSSDDECSSSKKIKSSHSPSRWTNPRQIHISILRVCRLINHEATPLLYTKNLFTPHPVHLTMAPSLYEGPDWFHLARVYHSTSSVPRPIPQKWLRHIRRWYLRLQLDAPPQWKPDQVSRALSGAEEITVELFRAGYWCSGRTRLFDQSNNDNDALSITSNNGNNADSNSAGLIHKWFPNLEGGYPDGLEIAFEINMEDEEDPDWIAKDYSIRVLWQLSEIRGVKNVRFVGLINDPRKIVSKKFLDFLKGKMMSSHMTDECGRDAMHW</sequence>
<dbReference type="AlphaFoldDB" id="G0SDU2"/>
<dbReference type="EMBL" id="GL988045">
    <property type="protein sequence ID" value="EGS18693.1"/>
    <property type="molecule type" value="Genomic_DNA"/>
</dbReference>
<dbReference type="PANTHER" id="PTHR42085:SF2">
    <property type="entry name" value="F-BOX DOMAIN-CONTAINING PROTEIN"/>
    <property type="match status" value="1"/>
</dbReference>
<dbReference type="InterPro" id="IPR056632">
    <property type="entry name" value="DUF7730"/>
</dbReference>
<dbReference type="Pfam" id="PF24864">
    <property type="entry name" value="DUF7730"/>
    <property type="match status" value="1"/>
</dbReference>
<name>G0SDU2_CHATD</name>
<accession>G0SDU2</accession>
<gene>
    <name evidence="3" type="ORF">CTHT_0053000</name>
</gene>
<feature type="region of interest" description="Disordered" evidence="1">
    <location>
        <begin position="56"/>
        <end position="83"/>
    </location>
</feature>
<dbReference type="InterPro" id="IPR038883">
    <property type="entry name" value="AN11006-like"/>
</dbReference>
<reference evidence="3 4" key="1">
    <citation type="journal article" date="2011" name="Cell">
        <title>Insight into structure and assembly of the nuclear pore complex by utilizing the genome of a eukaryotic thermophile.</title>
        <authorList>
            <person name="Amlacher S."/>
            <person name="Sarges P."/>
            <person name="Flemming D."/>
            <person name="van Noort V."/>
            <person name="Kunze R."/>
            <person name="Devos D.P."/>
            <person name="Arumugam M."/>
            <person name="Bork P."/>
            <person name="Hurt E."/>
        </authorList>
    </citation>
    <scope>NUCLEOTIDE SEQUENCE [LARGE SCALE GENOMIC DNA]</scope>
    <source>
        <strain evidence="4">DSM 1495 / CBS 144.50 / IMI 039719</strain>
    </source>
</reference>
<organism evidence="4">
    <name type="scientific">Chaetomium thermophilum (strain DSM 1495 / CBS 144.50 / IMI 039719)</name>
    <name type="common">Thermochaetoides thermophila</name>
    <dbReference type="NCBI Taxonomy" id="759272"/>
    <lineage>
        <taxon>Eukaryota</taxon>
        <taxon>Fungi</taxon>
        <taxon>Dikarya</taxon>
        <taxon>Ascomycota</taxon>
        <taxon>Pezizomycotina</taxon>
        <taxon>Sordariomycetes</taxon>
        <taxon>Sordariomycetidae</taxon>
        <taxon>Sordariales</taxon>
        <taxon>Chaetomiaceae</taxon>
        <taxon>Thermochaetoides</taxon>
    </lineage>
</organism>
<dbReference type="Proteomes" id="UP000008066">
    <property type="component" value="Unassembled WGS sequence"/>
</dbReference>
<dbReference type="HOGENOM" id="CLU_847312_0_0_1"/>
<protein>
    <recommendedName>
        <fullName evidence="2">DUF7730 domain-containing protein</fullName>
    </recommendedName>
</protein>
<evidence type="ECO:0000313" key="4">
    <source>
        <dbReference type="Proteomes" id="UP000008066"/>
    </source>
</evidence>